<dbReference type="Gene3D" id="2.170.130.10">
    <property type="entry name" value="TonB-dependent receptor, plug domain"/>
    <property type="match status" value="1"/>
</dbReference>
<comment type="similarity">
    <text evidence="10 11">Belongs to the TonB-dependent receptor family.</text>
</comment>
<dbReference type="Pfam" id="PF07715">
    <property type="entry name" value="Plug"/>
    <property type="match status" value="1"/>
</dbReference>
<dbReference type="SMART" id="SM00965">
    <property type="entry name" value="STN"/>
    <property type="match status" value="1"/>
</dbReference>
<dbReference type="NCBIfam" id="TIGR04056">
    <property type="entry name" value="OMP_RagA_SusC"/>
    <property type="match status" value="1"/>
</dbReference>
<sequence>MKITLIILFICIFQLQAIDSYGQNAELSMNMEEVSLSEIFNEIEEQSEFLFNYKDSDIGHVRAKVNIKNGNIEEVLTQALRNTNLSFSINDRHITIFKVPQTVKKTGKVITGNVKDDRGELLLGVSILIKGTPRGTVTDMDGNYSLEVPDDQAVLVFTYLGYKTKELSVAGKTKLDVVLMEDTQNLEEIVVVGYGTMKKENLTGAVAQLKGDVLESRPVTNISQALQGTVANLNISSSDGGAPGGKQSINIRGYTGFGLDDSGNMVSKSQSPLVIIDGIQGGDLNTVNMEDVESISVLKDAASTAIYGSSAPYGVIIINTKKGKRSSKATITYNNNFGFAQPINLPHMLNSLDFANLYNEAADNAGIARPFTNENIQRIKDYQAGIMKDETIANPAAGTDDWLTWTGNGNNDWFDIFFKDLSFSQQHNIGVSGGTDKTNYYVGLGYNQKNGLYNYGDDVYKRYNMRTNLSVNLTKWLTFNMRGSYSRSTTDSPNTYSGKTGGNYLHQISRKWPTAPLYNPDGYYSYPSDIRLQEEGGRSKATTDQAILTGEFVITPLEGWDITANYTFDGAYIDKSDHVKTLYVTNPSGATSLYSGTSPNSFSRTNNKNQHHVINFFSSYEKKFKDHYFKAMVGYTQELYDNLEQYSGNSYLYSDDIPSLSLTYGTSPSISDKASQLAIRGGFGRINYNYKEKYLLELNGRYDGTSRFLKDVRYKFYPGVSAAWVLSKENFWIPIETYVNTFKFRVSYGSLGDQGFTDSYYPFYPSMSTTAPTKSNWLFSDGRHAYVSYPGLINPNLTWVTTTTIDFGVDMTFLDHRLNFTFDWYKRSAKDFVGPAEVLPSIIGANSPQTNNSSMETKGFDLSLGWKDRVGEFNYGVNFVLSDYMSKITEYPNPTGLNTTWYEGRKVGDIWGYETVGFFQSEEEIKSAPSQEKIHATWTPGDIRYKDLNGDNKIDWGDNTLENPGDKKVIGNTTPRFSYGITLSGDYKGFDFSIFMQGVAKRDAWFNSNIFWGIVGDQWQSSVLSTHTDRWSEDNPGGYFPKYYLSSQNNKNTQTQTGYLQNAAYMRIKNLQLGYSFPKSLISKINFERLRVYASVDNLATFTSLIDNIDPEFSATDGKLYPLQRTWSLGMNITF</sequence>
<dbReference type="Gene3D" id="2.40.170.20">
    <property type="entry name" value="TonB-dependent receptor, beta-barrel domain"/>
    <property type="match status" value="1"/>
</dbReference>
<dbReference type="Gene3D" id="2.60.40.1120">
    <property type="entry name" value="Carboxypeptidase-like, regulatory domain"/>
    <property type="match status" value="1"/>
</dbReference>
<evidence type="ECO:0000256" key="6">
    <source>
        <dbReference type="ARBA" id="ARBA00023004"/>
    </source>
</evidence>
<evidence type="ECO:0000256" key="4">
    <source>
        <dbReference type="ARBA" id="ARBA00022496"/>
    </source>
</evidence>
<dbReference type="NCBIfam" id="TIGR04057">
    <property type="entry name" value="SusC_RagA_signa"/>
    <property type="match status" value="1"/>
</dbReference>
<evidence type="ECO:0000256" key="5">
    <source>
        <dbReference type="ARBA" id="ARBA00022692"/>
    </source>
</evidence>
<keyword evidence="7 11" id="KW-0798">TonB box</keyword>
<evidence type="ECO:0000256" key="7">
    <source>
        <dbReference type="ARBA" id="ARBA00023077"/>
    </source>
</evidence>
<dbReference type="InterPro" id="IPR037066">
    <property type="entry name" value="Plug_dom_sf"/>
</dbReference>
<evidence type="ECO:0000313" key="13">
    <source>
        <dbReference type="EMBL" id="MBC5642221.1"/>
    </source>
</evidence>
<dbReference type="PROSITE" id="PS52016">
    <property type="entry name" value="TONB_DEPENDENT_REC_3"/>
    <property type="match status" value="1"/>
</dbReference>
<dbReference type="InterPro" id="IPR011662">
    <property type="entry name" value="Secretin/TonB_short_N"/>
</dbReference>
<organism evidence="13 14">
    <name type="scientific">Parabacteroides segnis</name>
    <dbReference type="NCBI Taxonomy" id="2763058"/>
    <lineage>
        <taxon>Bacteria</taxon>
        <taxon>Pseudomonadati</taxon>
        <taxon>Bacteroidota</taxon>
        <taxon>Bacteroidia</taxon>
        <taxon>Bacteroidales</taxon>
        <taxon>Tannerellaceae</taxon>
        <taxon>Parabacteroides</taxon>
    </lineage>
</organism>
<dbReference type="Proteomes" id="UP000644010">
    <property type="component" value="Unassembled WGS sequence"/>
</dbReference>
<accession>A0ABR7DXJ8</accession>
<evidence type="ECO:0000256" key="10">
    <source>
        <dbReference type="PROSITE-ProRule" id="PRU01360"/>
    </source>
</evidence>
<dbReference type="SUPFAM" id="SSF56935">
    <property type="entry name" value="Porins"/>
    <property type="match status" value="1"/>
</dbReference>
<keyword evidence="4" id="KW-0410">Iron transport</keyword>
<keyword evidence="13" id="KW-0675">Receptor</keyword>
<dbReference type="SUPFAM" id="SSF49464">
    <property type="entry name" value="Carboxypeptidase regulatory domain-like"/>
    <property type="match status" value="1"/>
</dbReference>
<keyword evidence="5 10" id="KW-0812">Transmembrane</keyword>
<dbReference type="InterPro" id="IPR012910">
    <property type="entry name" value="Plug_dom"/>
</dbReference>
<keyword evidence="2 10" id="KW-0813">Transport</keyword>
<dbReference type="InterPro" id="IPR000531">
    <property type="entry name" value="Beta-barrel_TonB"/>
</dbReference>
<keyword evidence="6" id="KW-0408">Iron</keyword>
<dbReference type="EMBL" id="JACOOI010000003">
    <property type="protein sequence ID" value="MBC5642221.1"/>
    <property type="molecule type" value="Genomic_DNA"/>
</dbReference>
<comment type="caution">
    <text evidence="13">The sequence shown here is derived from an EMBL/GenBank/DDBJ whole genome shotgun (WGS) entry which is preliminary data.</text>
</comment>
<evidence type="ECO:0000256" key="8">
    <source>
        <dbReference type="ARBA" id="ARBA00023136"/>
    </source>
</evidence>
<keyword evidence="8 10" id="KW-0472">Membrane</keyword>
<dbReference type="RefSeq" id="WP_186958499.1">
    <property type="nucleotide sequence ID" value="NZ_JACOOI010000003.1"/>
</dbReference>
<reference evidence="13 14" key="1">
    <citation type="submission" date="2020-08" db="EMBL/GenBank/DDBJ databases">
        <title>Genome public.</title>
        <authorList>
            <person name="Liu C."/>
            <person name="Sun Q."/>
        </authorList>
    </citation>
    <scope>NUCLEOTIDE SEQUENCE [LARGE SCALE GENOMIC DNA]</scope>
    <source>
        <strain evidence="13 14">BX2</strain>
    </source>
</reference>
<dbReference type="Pfam" id="PF00593">
    <property type="entry name" value="TonB_dep_Rec_b-barrel"/>
    <property type="match status" value="1"/>
</dbReference>
<comment type="subcellular location">
    <subcellularLocation>
        <location evidence="1 10">Cell outer membrane</location>
        <topology evidence="1 10">Multi-pass membrane protein</topology>
    </subcellularLocation>
</comment>
<evidence type="ECO:0000256" key="9">
    <source>
        <dbReference type="ARBA" id="ARBA00023237"/>
    </source>
</evidence>
<feature type="domain" description="Secretin/TonB short N-terminal" evidence="12">
    <location>
        <begin position="49"/>
        <end position="99"/>
    </location>
</feature>
<dbReference type="Gene3D" id="3.55.50.30">
    <property type="match status" value="1"/>
</dbReference>
<evidence type="ECO:0000256" key="11">
    <source>
        <dbReference type="RuleBase" id="RU003357"/>
    </source>
</evidence>
<evidence type="ECO:0000313" key="14">
    <source>
        <dbReference type="Proteomes" id="UP000644010"/>
    </source>
</evidence>
<dbReference type="InterPro" id="IPR023997">
    <property type="entry name" value="TonB-dep_OMP_SusC/RagA_CS"/>
</dbReference>
<protein>
    <submittedName>
        <fullName evidence="13">TonB-dependent receptor</fullName>
    </submittedName>
</protein>
<gene>
    <name evidence="13" type="ORF">H8S77_04905</name>
</gene>
<dbReference type="InterPro" id="IPR008969">
    <property type="entry name" value="CarboxyPept-like_regulatory"/>
</dbReference>
<keyword evidence="14" id="KW-1185">Reference proteome</keyword>
<dbReference type="InterPro" id="IPR023996">
    <property type="entry name" value="TonB-dep_OMP_SusC/RagA"/>
</dbReference>
<dbReference type="InterPro" id="IPR036942">
    <property type="entry name" value="Beta-barrel_TonB_sf"/>
</dbReference>
<evidence type="ECO:0000256" key="1">
    <source>
        <dbReference type="ARBA" id="ARBA00004571"/>
    </source>
</evidence>
<keyword evidence="3 10" id="KW-1134">Transmembrane beta strand</keyword>
<name>A0ABR7DXJ8_9BACT</name>
<keyword evidence="4" id="KW-0406">Ion transport</keyword>
<evidence type="ECO:0000256" key="3">
    <source>
        <dbReference type="ARBA" id="ARBA00022452"/>
    </source>
</evidence>
<keyword evidence="9 10" id="KW-0998">Cell outer membrane</keyword>
<dbReference type="InterPro" id="IPR039426">
    <property type="entry name" value="TonB-dep_rcpt-like"/>
</dbReference>
<dbReference type="Pfam" id="PF13715">
    <property type="entry name" value="CarbopepD_reg_2"/>
    <property type="match status" value="1"/>
</dbReference>
<evidence type="ECO:0000259" key="12">
    <source>
        <dbReference type="SMART" id="SM00965"/>
    </source>
</evidence>
<proteinExistence type="inferred from homology"/>
<evidence type="ECO:0000256" key="2">
    <source>
        <dbReference type="ARBA" id="ARBA00022448"/>
    </source>
</evidence>
<dbReference type="Pfam" id="PF07660">
    <property type="entry name" value="STN"/>
    <property type="match status" value="1"/>
</dbReference>